<dbReference type="EMBL" id="CP163440">
    <property type="protein sequence ID" value="XDQ60071.1"/>
    <property type="molecule type" value="Genomic_DNA"/>
</dbReference>
<evidence type="ECO:0000313" key="1">
    <source>
        <dbReference type="EMBL" id="XDQ60071.1"/>
    </source>
</evidence>
<gene>
    <name evidence="1" type="ORF">AB5J50_04520</name>
</gene>
<organism evidence="1">
    <name type="scientific">Streptomyces sp. R35</name>
    <dbReference type="NCBI Taxonomy" id="3238630"/>
    <lineage>
        <taxon>Bacteria</taxon>
        <taxon>Bacillati</taxon>
        <taxon>Actinomycetota</taxon>
        <taxon>Actinomycetes</taxon>
        <taxon>Kitasatosporales</taxon>
        <taxon>Streptomycetaceae</taxon>
        <taxon>Streptomyces</taxon>
    </lineage>
</organism>
<protein>
    <submittedName>
        <fullName evidence="1">Uncharacterized protein</fullName>
    </submittedName>
</protein>
<proteinExistence type="predicted"/>
<reference evidence="1" key="1">
    <citation type="submission" date="2024-07" db="EMBL/GenBank/DDBJ databases">
        <authorList>
            <person name="Yu S.T."/>
        </authorList>
    </citation>
    <scope>NUCLEOTIDE SEQUENCE</scope>
    <source>
        <strain evidence="1">R35</strain>
    </source>
</reference>
<accession>A0AB39RZI9</accession>
<dbReference type="AlphaFoldDB" id="A0AB39RZI9"/>
<dbReference type="RefSeq" id="WP_369255092.1">
    <property type="nucleotide sequence ID" value="NZ_CP163440.1"/>
</dbReference>
<sequence>MFDFGIAGYGPRWMNGASAVKAAHGERLRALTGRPLTRVWAVWDLHDDEWFADCPVLFDFGGEQVEVNHWKFDDLSLTWNSIDPQRPVKWPGFALRWQRDPFPGTRALLDQPLQDVELLEWTGRDVAQGAVDVSFVFPQGRVTVFNALDENGLSFDPRDS</sequence>
<name>A0AB39RZI9_9ACTN</name>